<dbReference type="Proteomes" id="UP000775547">
    <property type="component" value="Unassembled WGS sequence"/>
</dbReference>
<organism evidence="2 3">
    <name type="scientific">Asterophora parasitica</name>
    <dbReference type="NCBI Taxonomy" id="117018"/>
    <lineage>
        <taxon>Eukaryota</taxon>
        <taxon>Fungi</taxon>
        <taxon>Dikarya</taxon>
        <taxon>Basidiomycota</taxon>
        <taxon>Agaricomycotina</taxon>
        <taxon>Agaricomycetes</taxon>
        <taxon>Agaricomycetidae</taxon>
        <taxon>Agaricales</taxon>
        <taxon>Tricholomatineae</taxon>
        <taxon>Lyophyllaceae</taxon>
        <taxon>Asterophora</taxon>
    </lineage>
</organism>
<feature type="non-terminal residue" evidence="2">
    <location>
        <position position="1"/>
    </location>
</feature>
<dbReference type="OrthoDB" id="3257011at2759"/>
<reference evidence="2" key="2">
    <citation type="submission" date="2021-10" db="EMBL/GenBank/DDBJ databases">
        <title>Phylogenomics reveals ancestral predisposition of the termite-cultivated fungus Termitomyces towards a domesticated lifestyle.</title>
        <authorList>
            <person name="Auxier B."/>
            <person name="Grum-Grzhimaylo A."/>
            <person name="Cardenas M.E."/>
            <person name="Lodge J.D."/>
            <person name="Laessoe T."/>
            <person name="Pedersen O."/>
            <person name="Smith M.E."/>
            <person name="Kuyper T.W."/>
            <person name="Franco-Molano E.A."/>
            <person name="Baroni T.J."/>
            <person name="Aanen D.K."/>
        </authorList>
    </citation>
    <scope>NUCLEOTIDE SEQUENCE</scope>
    <source>
        <strain evidence="2">AP01</strain>
        <tissue evidence="2">Mycelium</tissue>
    </source>
</reference>
<sequence>PEPLPQRRSPSFSSATNIRSPLAPPPPLPASRPSKITMPPLRLSPRIPGQSASIVARHPSNDSSLGSPASSAGPISPSDSQSIMSPPRKAGRVWDPARGVELFKRGSEEVLARFLKMGSWEDENQ</sequence>
<protein>
    <submittedName>
        <fullName evidence="2">Uncharacterized protein</fullName>
    </submittedName>
</protein>
<feature type="compositionally biased region" description="Polar residues" evidence="1">
    <location>
        <begin position="8"/>
        <end position="18"/>
    </location>
</feature>
<name>A0A9P7K6A2_9AGAR</name>
<evidence type="ECO:0000313" key="3">
    <source>
        <dbReference type="Proteomes" id="UP000775547"/>
    </source>
</evidence>
<comment type="caution">
    <text evidence="2">The sequence shown here is derived from an EMBL/GenBank/DDBJ whole genome shotgun (WGS) entry which is preliminary data.</text>
</comment>
<dbReference type="AlphaFoldDB" id="A0A9P7K6A2"/>
<dbReference type="EMBL" id="JABCKV010002611">
    <property type="protein sequence ID" value="KAG5637695.1"/>
    <property type="molecule type" value="Genomic_DNA"/>
</dbReference>
<evidence type="ECO:0000313" key="2">
    <source>
        <dbReference type="EMBL" id="KAG5637695.1"/>
    </source>
</evidence>
<keyword evidence="3" id="KW-1185">Reference proteome</keyword>
<evidence type="ECO:0000256" key="1">
    <source>
        <dbReference type="SAM" id="MobiDB-lite"/>
    </source>
</evidence>
<gene>
    <name evidence="2" type="ORF">DXG03_004394</name>
</gene>
<reference evidence="2" key="1">
    <citation type="submission" date="2020-07" db="EMBL/GenBank/DDBJ databases">
        <authorList>
            <person name="Nieuwenhuis M."/>
            <person name="Van De Peppel L.J.J."/>
        </authorList>
    </citation>
    <scope>NUCLEOTIDE SEQUENCE</scope>
    <source>
        <strain evidence="2">AP01</strain>
        <tissue evidence="2">Mycelium</tissue>
    </source>
</reference>
<proteinExistence type="predicted"/>
<accession>A0A9P7K6A2</accession>
<feature type="region of interest" description="Disordered" evidence="1">
    <location>
        <begin position="1"/>
        <end position="92"/>
    </location>
</feature>
<feature type="compositionally biased region" description="Low complexity" evidence="1">
    <location>
        <begin position="61"/>
        <end position="82"/>
    </location>
</feature>